<dbReference type="AlphaFoldDB" id="A0A0D2MXL4"/>
<dbReference type="KEGG" id="mng:MNEG_9007"/>
<keyword evidence="3" id="KW-1185">Reference proteome</keyword>
<dbReference type="RefSeq" id="XP_013897975.1">
    <property type="nucleotide sequence ID" value="XM_014042521.1"/>
</dbReference>
<sequence length="312" mass="31615">MAAAGCPVAELDGTPTEPRNYDEVASRTKFNWLARYFPVDSSYTGEPLSYTLSDTLQASGHQGRFIPLEGYYEVSTVVSVMTAYPLLTSLAGLTQITQDDASGEGVKGLWEAASRQVHTKVLVGVQKGSTPTTLSAISSSSHVPGQAVLAGQNVVLTWQFRGVGSATCTHDGQVVSNAEDGKCVSPLAIQARDVASTDTKHGVVVTFSDVCGGLKTAEFEYTQSGVRPLTATEIVNPDGTVQKIVDSSGGVGANGVGGVPGSIIGRDGSIITPEAGEAKATNGTAATGAAGGRAAGATALAGAAALAAALLL</sequence>
<gene>
    <name evidence="2" type="ORF">MNEG_9007</name>
</gene>
<evidence type="ECO:0000313" key="3">
    <source>
        <dbReference type="Proteomes" id="UP000054498"/>
    </source>
</evidence>
<accession>A0A0D2MXL4</accession>
<proteinExistence type="predicted"/>
<reference evidence="2 3" key="1">
    <citation type="journal article" date="2013" name="BMC Genomics">
        <title>Reconstruction of the lipid metabolism for the microalga Monoraphidium neglectum from its genome sequence reveals characteristics suitable for biofuel production.</title>
        <authorList>
            <person name="Bogen C."/>
            <person name="Al-Dilaimi A."/>
            <person name="Albersmeier A."/>
            <person name="Wichmann J."/>
            <person name="Grundmann M."/>
            <person name="Rupp O."/>
            <person name="Lauersen K.J."/>
            <person name="Blifernez-Klassen O."/>
            <person name="Kalinowski J."/>
            <person name="Goesmann A."/>
            <person name="Mussgnug J.H."/>
            <person name="Kruse O."/>
        </authorList>
    </citation>
    <scope>NUCLEOTIDE SEQUENCE [LARGE SCALE GENOMIC DNA]</scope>
    <source>
        <strain evidence="2 3">SAG 48.87</strain>
    </source>
</reference>
<dbReference type="OrthoDB" id="532132at2759"/>
<dbReference type="EMBL" id="KK102006">
    <property type="protein sequence ID" value="KIY98955.1"/>
    <property type="molecule type" value="Genomic_DNA"/>
</dbReference>
<name>A0A0D2MXL4_9CHLO</name>
<dbReference type="Proteomes" id="UP000054498">
    <property type="component" value="Unassembled WGS sequence"/>
</dbReference>
<organism evidence="2 3">
    <name type="scientific">Monoraphidium neglectum</name>
    <dbReference type="NCBI Taxonomy" id="145388"/>
    <lineage>
        <taxon>Eukaryota</taxon>
        <taxon>Viridiplantae</taxon>
        <taxon>Chlorophyta</taxon>
        <taxon>core chlorophytes</taxon>
        <taxon>Chlorophyceae</taxon>
        <taxon>CS clade</taxon>
        <taxon>Sphaeropleales</taxon>
        <taxon>Selenastraceae</taxon>
        <taxon>Monoraphidium</taxon>
    </lineage>
</organism>
<feature type="region of interest" description="Disordered" evidence="1">
    <location>
        <begin position="1"/>
        <end position="22"/>
    </location>
</feature>
<dbReference type="GeneID" id="25741882"/>
<evidence type="ECO:0000313" key="2">
    <source>
        <dbReference type="EMBL" id="KIY98955.1"/>
    </source>
</evidence>
<evidence type="ECO:0000256" key="1">
    <source>
        <dbReference type="SAM" id="MobiDB-lite"/>
    </source>
</evidence>
<protein>
    <submittedName>
        <fullName evidence="2">Uncharacterized protein</fullName>
    </submittedName>
</protein>